<keyword evidence="2 5" id="KW-0812">Transmembrane</keyword>
<keyword evidence="8" id="KW-1185">Reference proteome</keyword>
<dbReference type="EMBL" id="BQXY01000011">
    <property type="protein sequence ID" value="GKU27287.1"/>
    <property type="molecule type" value="Genomic_DNA"/>
</dbReference>
<dbReference type="Proteomes" id="UP001057868">
    <property type="component" value="Unassembled WGS sequence"/>
</dbReference>
<keyword evidence="4 5" id="KW-0472">Membrane</keyword>
<organism evidence="7 8">
    <name type="scientific">Clostridium folliculivorans</name>
    <dbReference type="NCBI Taxonomy" id="2886038"/>
    <lineage>
        <taxon>Bacteria</taxon>
        <taxon>Bacillati</taxon>
        <taxon>Bacillota</taxon>
        <taxon>Clostridia</taxon>
        <taxon>Eubacteriales</taxon>
        <taxon>Clostridiaceae</taxon>
        <taxon>Clostridium</taxon>
    </lineage>
</organism>
<comment type="similarity">
    <text evidence="5">Belongs to the UPF0182 family.</text>
</comment>
<feature type="transmembrane region" description="Helical" evidence="5">
    <location>
        <begin position="46"/>
        <end position="66"/>
    </location>
</feature>
<dbReference type="HAMAP" id="MF_01600">
    <property type="entry name" value="UPF0182"/>
    <property type="match status" value="1"/>
</dbReference>
<dbReference type="AlphaFoldDB" id="A0A9W6DCS0"/>
<feature type="transmembrane region" description="Helical" evidence="5">
    <location>
        <begin position="238"/>
        <end position="259"/>
    </location>
</feature>
<evidence type="ECO:0000256" key="1">
    <source>
        <dbReference type="ARBA" id="ARBA00022475"/>
    </source>
</evidence>
<gene>
    <name evidence="7" type="ORF">CFOLD11_41140</name>
</gene>
<reference evidence="7" key="1">
    <citation type="journal article" date="2023" name="Int. J. Syst. Evol. Microbiol.">
        <title>&lt;i&gt;Clostridium folliculivorans&lt;/i&gt; sp. nov., isolated from soil samples of an organic paddy in Japan.</title>
        <authorList>
            <person name="Tazawa J."/>
            <person name="Kobayashi H."/>
            <person name="Tanizawa Y."/>
            <person name="Uchino A."/>
            <person name="Tanaka F."/>
            <person name="Urashima Y."/>
            <person name="Miura S."/>
            <person name="Sakamoto M."/>
            <person name="Ohkuma M."/>
            <person name="Tohno M."/>
        </authorList>
    </citation>
    <scope>NUCLEOTIDE SEQUENCE</scope>
    <source>
        <strain evidence="7">D1-1</strain>
    </source>
</reference>
<protein>
    <recommendedName>
        <fullName evidence="5">UPF0182 protein CFOLD11_41140</fullName>
    </recommendedName>
</protein>
<dbReference type="Pfam" id="PF03699">
    <property type="entry name" value="UPF0182"/>
    <property type="match status" value="1"/>
</dbReference>
<evidence type="ECO:0000313" key="8">
    <source>
        <dbReference type="Proteomes" id="UP001057868"/>
    </source>
</evidence>
<feature type="transmembrane region" description="Helical" evidence="5">
    <location>
        <begin position="87"/>
        <end position="105"/>
    </location>
</feature>
<evidence type="ECO:0000313" key="7">
    <source>
        <dbReference type="EMBL" id="GKU27287.1"/>
    </source>
</evidence>
<evidence type="ECO:0000256" key="6">
    <source>
        <dbReference type="SAM" id="MobiDB-lite"/>
    </source>
</evidence>
<accession>A0A9W6DCS0</accession>
<keyword evidence="3 5" id="KW-1133">Transmembrane helix</keyword>
<dbReference type="RefSeq" id="WP_261854158.1">
    <property type="nucleotide sequence ID" value="NZ_BQXY01000011.1"/>
</dbReference>
<evidence type="ECO:0000256" key="2">
    <source>
        <dbReference type="ARBA" id="ARBA00022692"/>
    </source>
</evidence>
<dbReference type="PANTHER" id="PTHR39344:SF1">
    <property type="entry name" value="UPF0182 PROTEIN SLL1060"/>
    <property type="match status" value="1"/>
</dbReference>
<dbReference type="InterPro" id="IPR005372">
    <property type="entry name" value="UPF0182"/>
</dbReference>
<feature type="region of interest" description="Disordered" evidence="6">
    <location>
        <begin position="830"/>
        <end position="854"/>
    </location>
</feature>
<name>A0A9W6DCS0_9CLOT</name>
<evidence type="ECO:0000256" key="5">
    <source>
        <dbReference type="HAMAP-Rule" id="MF_01600"/>
    </source>
</evidence>
<evidence type="ECO:0000256" key="4">
    <source>
        <dbReference type="ARBA" id="ARBA00023136"/>
    </source>
</evidence>
<feature type="transmembrane region" description="Helical" evidence="5">
    <location>
        <begin position="145"/>
        <end position="166"/>
    </location>
</feature>
<dbReference type="NCBIfam" id="NF000825">
    <property type="entry name" value="PRK00068.1"/>
    <property type="match status" value="1"/>
</dbReference>
<dbReference type="PANTHER" id="PTHR39344">
    <property type="entry name" value="UPF0182 PROTEIN SLL1060"/>
    <property type="match status" value="1"/>
</dbReference>
<comment type="caution">
    <text evidence="7">The sequence shown here is derived from an EMBL/GenBank/DDBJ whole genome shotgun (WGS) entry which is preliminary data.</text>
</comment>
<sequence length="896" mass="102495">MKKIYWLLASVIIIIMLMLSFSNLIVNIQWFREVGYLTVYFTKLIAILKLMVPIFAVCFVVVHFYLKSLTKSLLAQLDGKKRKYIKVGSIVGNLILSLIISYYTASTYWYTILQFTNSVNFNDKDPIFGHDISFYIFKLPLIQSLYNVLLSLIIIIIVITVVYYLAVKLKRTVTDKINWRVNGSEVFKSFAGKQFAIISALLMFMIAGGYILKSYNLLYSARGTVFGAGYADIRITLLFYRVIAIVSLISAIIVFVSILRARIRPIITVAALIFIMVISEPIVASVFQQFIVKSNEMDFEKQYINNNISATRKAFNIDKIKENEFEPKQNLSNKALQNNTDIIENLKVNSISPVLNFYNQVQVMKNYYKFNDGDTDRYNINGKYTQVFVAPRELDYSNINTWQNIHLRYTHGYGITMSKVNSVTSEGQPDFVMKDIPTENLTDIKLDNPRIYFGEGSNEYVVVNTDIDEFDYPKAGETQTNRYNGSAGIKMNFLNKVLFSVNQGNVRILMSGDIKGDSKIILNRNIMDRVKKIAPFLSYDSDAYSVIKDGKIFWVVDAYTTSNKYPYSQPYNGFNYIRNSVKVVIDAYNGDTNFYIVDKNDPIAASYSKIFKGLFKDGDTLPKEIIEHLRYPNDIFNIQCDVLGKYHVTDPTVFFTQDDLWEVSSNILSVEGKEDVNESLYLMTRLPGEKNLEMVMFEYFNMKGKQNMVSLLGARMDGDNYGKLVMYKFPPQKTILSPSLLKNKILADPDISKEISLWEGKGSKVEYGDTVIIPINDSLFYLETLYLKADVQKSLPEVRKIILSDGEKIVGDETVEKALEKLFNYTNQSNKPIENNTNNNNTNNIENNTNNNISKDDISKANDLYQKALEAQKAGDWSAYGEYIKQLGDILKNMKK</sequence>
<feature type="transmembrane region" description="Helical" evidence="5">
    <location>
        <begin position="195"/>
        <end position="218"/>
    </location>
</feature>
<keyword evidence="1 5" id="KW-1003">Cell membrane</keyword>
<dbReference type="GO" id="GO:0005886">
    <property type="term" value="C:plasma membrane"/>
    <property type="evidence" value="ECO:0007669"/>
    <property type="project" value="UniProtKB-SubCell"/>
</dbReference>
<feature type="compositionally biased region" description="Low complexity" evidence="6">
    <location>
        <begin position="833"/>
        <end position="853"/>
    </location>
</feature>
<comment type="subcellular location">
    <subcellularLocation>
        <location evidence="5">Cell membrane</location>
        <topology evidence="5">Multi-pass membrane protein</topology>
    </subcellularLocation>
</comment>
<feature type="transmembrane region" description="Helical" evidence="5">
    <location>
        <begin position="5"/>
        <end position="26"/>
    </location>
</feature>
<dbReference type="GO" id="GO:0005576">
    <property type="term" value="C:extracellular region"/>
    <property type="evidence" value="ECO:0007669"/>
    <property type="project" value="TreeGrafter"/>
</dbReference>
<proteinExistence type="inferred from homology"/>
<feature type="transmembrane region" description="Helical" evidence="5">
    <location>
        <begin position="266"/>
        <end position="287"/>
    </location>
</feature>
<evidence type="ECO:0000256" key="3">
    <source>
        <dbReference type="ARBA" id="ARBA00022989"/>
    </source>
</evidence>